<keyword evidence="7 8" id="KW-0472">Membrane</keyword>
<dbReference type="GO" id="GO:0006465">
    <property type="term" value="P:signal peptide processing"/>
    <property type="evidence" value="ECO:0007669"/>
    <property type="project" value="UniProtKB-UniRule"/>
</dbReference>
<keyword evidence="5 8" id="KW-0735">Signal-anchor</keyword>
<comment type="caution">
    <text evidence="10">The sequence shown here is derived from an EMBL/GenBank/DDBJ whole genome shotgun (WGS) entry which is preliminary data.</text>
</comment>
<feature type="chain" id="PRO_5043574568" description="Signal peptidase complex subunit 3" evidence="9">
    <location>
        <begin position="27"/>
        <end position="167"/>
    </location>
</feature>
<evidence type="ECO:0000256" key="6">
    <source>
        <dbReference type="ARBA" id="ARBA00022989"/>
    </source>
</evidence>
<comment type="function">
    <text evidence="8">Essential component of the signal peptidase complex (SPC) which catalyzes the cleavage of N-terminal signal sequences from nascent proteins as they are translocated into the lumen of the endoplasmic reticulum. Essential for the SPC catalytic activity, possibly by stabilizing and positioning the active center of the complex close to the lumenal surface.</text>
</comment>
<evidence type="ECO:0000256" key="2">
    <source>
        <dbReference type="ARBA" id="ARBA00009289"/>
    </source>
</evidence>
<organism evidence="10 11">
    <name type="scientific">Aristolochia fimbriata</name>
    <name type="common">White veined hardy Dutchman's pipe vine</name>
    <dbReference type="NCBI Taxonomy" id="158543"/>
    <lineage>
        <taxon>Eukaryota</taxon>
        <taxon>Viridiplantae</taxon>
        <taxon>Streptophyta</taxon>
        <taxon>Embryophyta</taxon>
        <taxon>Tracheophyta</taxon>
        <taxon>Spermatophyta</taxon>
        <taxon>Magnoliopsida</taxon>
        <taxon>Magnoliidae</taxon>
        <taxon>Piperales</taxon>
        <taxon>Aristolochiaceae</taxon>
        <taxon>Aristolochia</taxon>
    </lineage>
</organism>
<evidence type="ECO:0000256" key="4">
    <source>
        <dbReference type="ARBA" id="ARBA00022824"/>
    </source>
</evidence>
<name>A0AAV7EMW9_ARIFI</name>
<sequence>MHSAGLRFNTLITLAIILLGALCAFASVCDHFHRPNVQAHAQVLQINRFRKQLNRDDEVTLTMNISMDLQSTFTWNTKQVFVFLAAEYETPKNSFNQISLWDHIILSKEQAKIEMQIVNKYPFVDQGSNLRGKKVKLVLHWHVMPKTCGMIQDSLFLSDFDLPQAYI</sequence>
<comment type="subcellular location">
    <subcellularLocation>
        <location evidence="1">Endoplasmic reticulum membrane</location>
        <topology evidence="1">Single-pass type II membrane protein</topology>
    </subcellularLocation>
</comment>
<evidence type="ECO:0000256" key="1">
    <source>
        <dbReference type="ARBA" id="ARBA00004648"/>
    </source>
</evidence>
<accession>A0AAV7EMW9</accession>
<dbReference type="GO" id="GO:0005787">
    <property type="term" value="C:signal peptidase complex"/>
    <property type="evidence" value="ECO:0007669"/>
    <property type="project" value="UniProtKB-UniRule"/>
</dbReference>
<protein>
    <recommendedName>
        <fullName evidence="8">Signal peptidase complex subunit 3</fullName>
    </recommendedName>
    <alternativeName>
        <fullName evidence="8">Microsomal signal peptidase 22 kDa subunit</fullName>
    </alternativeName>
</protein>
<proteinExistence type="inferred from homology"/>
<keyword evidence="4 8" id="KW-0256">Endoplasmic reticulum</keyword>
<dbReference type="PANTHER" id="PTHR12804:SF9">
    <property type="entry name" value="SIGNAL PEPTIDASE COMPLEX SUBUNIT 3"/>
    <property type="match status" value="1"/>
</dbReference>
<reference evidence="10 11" key="1">
    <citation type="submission" date="2021-07" db="EMBL/GenBank/DDBJ databases">
        <title>The Aristolochia fimbriata genome: insights into angiosperm evolution, floral development and chemical biosynthesis.</title>
        <authorList>
            <person name="Jiao Y."/>
        </authorList>
    </citation>
    <scope>NUCLEOTIDE SEQUENCE [LARGE SCALE GENOMIC DNA]</scope>
    <source>
        <strain evidence="10">IBCAS-2021</strain>
        <tissue evidence="10">Leaf</tissue>
    </source>
</reference>
<evidence type="ECO:0000256" key="5">
    <source>
        <dbReference type="ARBA" id="ARBA00022968"/>
    </source>
</evidence>
<dbReference type="EMBL" id="JAINDJ010000004">
    <property type="protein sequence ID" value="KAG9448962.1"/>
    <property type="molecule type" value="Genomic_DNA"/>
</dbReference>
<dbReference type="InterPro" id="IPR007653">
    <property type="entry name" value="SPC3"/>
</dbReference>
<evidence type="ECO:0000313" key="11">
    <source>
        <dbReference type="Proteomes" id="UP000825729"/>
    </source>
</evidence>
<gene>
    <name evidence="10" type="ORF">H6P81_008927</name>
</gene>
<dbReference type="Pfam" id="PF04573">
    <property type="entry name" value="SPC22"/>
    <property type="match status" value="1"/>
</dbReference>
<evidence type="ECO:0000313" key="10">
    <source>
        <dbReference type="EMBL" id="KAG9448962.1"/>
    </source>
</evidence>
<dbReference type="PANTHER" id="PTHR12804">
    <property type="entry name" value="MICROSOMAL SIGNAL PEPTIDASE 23 KD SUBUNIT SPC22/23"/>
    <property type="match status" value="1"/>
</dbReference>
<keyword evidence="6 8" id="KW-1133">Transmembrane helix</keyword>
<dbReference type="PIRSF" id="PIRSF016089">
    <property type="entry name" value="SPC22"/>
    <property type="match status" value="1"/>
</dbReference>
<evidence type="ECO:0000256" key="7">
    <source>
        <dbReference type="ARBA" id="ARBA00023136"/>
    </source>
</evidence>
<keyword evidence="11" id="KW-1185">Reference proteome</keyword>
<keyword evidence="3 8" id="KW-0812">Transmembrane</keyword>
<dbReference type="GO" id="GO:0045047">
    <property type="term" value="P:protein targeting to ER"/>
    <property type="evidence" value="ECO:0007669"/>
    <property type="project" value="TreeGrafter"/>
</dbReference>
<dbReference type="Proteomes" id="UP000825729">
    <property type="component" value="Unassembled WGS sequence"/>
</dbReference>
<comment type="similarity">
    <text evidence="2 8">Belongs to the SPCS3 family.</text>
</comment>
<evidence type="ECO:0000256" key="3">
    <source>
        <dbReference type="ARBA" id="ARBA00022692"/>
    </source>
</evidence>
<keyword evidence="9" id="KW-0732">Signal</keyword>
<dbReference type="AlphaFoldDB" id="A0AAV7EMW9"/>
<evidence type="ECO:0000256" key="9">
    <source>
        <dbReference type="SAM" id="SignalP"/>
    </source>
</evidence>
<feature type="signal peptide" evidence="9">
    <location>
        <begin position="1"/>
        <end position="26"/>
    </location>
</feature>
<evidence type="ECO:0000256" key="8">
    <source>
        <dbReference type="PIRNR" id="PIRNR016089"/>
    </source>
</evidence>